<gene>
    <name evidence="1" type="ORF">AVEN_4173_1</name>
</gene>
<accession>A0A4Y2FHV0</accession>
<organism evidence="1 2">
    <name type="scientific">Araneus ventricosus</name>
    <name type="common">Orbweaver spider</name>
    <name type="synonym">Epeira ventricosa</name>
    <dbReference type="NCBI Taxonomy" id="182803"/>
    <lineage>
        <taxon>Eukaryota</taxon>
        <taxon>Metazoa</taxon>
        <taxon>Ecdysozoa</taxon>
        <taxon>Arthropoda</taxon>
        <taxon>Chelicerata</taxon>
        <taxon>Arachnida</taxon>
        <taxon>Araneae</taxon>
        <taxon>Araneomorphae</taxon>
        <taxon>Entelegynae</taxon>
        <taxon>Araneoidea</taxon>
        <taxon>Araneidae</taxon>
        <taxon>Araneus</taxon>
    </lineage>
</organism>
<dbReference type="Proteomes" id="UP000499080">
    <property type="component" value="Unassembled WGS sequence"/>
</dbReference>
<protein>
    <submittedName>
        <fullName evidence="1">Uncharacterized protein</fullName>
    </submittedName>
</protein>
<dbReference type="EMBL" id="BGPR01000954">
    <property type="protein sequence ID" value="GBM41150.1"/>
    <property type="molecule type" value="Genomic_DNA"/>
</dbReference>
<evidence type="ECO:0000313" key="2">
    <source>
        <dbReference type="Proteomes" id="UP000499080"/>
    </source>
</evidence>
<reference evidence="1 2" key="1">
    <citation type="journal article" date="2019" name="Sci. Rep.">
        <title>Orb-weaving spider Araneus ventricosus genome elucidates the spidroin gene catalogue.</title>
        <authorList>
            <person name="Kono N."/>
            <person name="Nakamura H."/>
            <person name="Ohtoshi R."/>
            <person name="Moran D.A.P."/>
            <person name="Shinohara A."/>
            <person name="Yoshida Y."/>
            <person name="Fujiwara M."/>
            <person name="Mori M."/>
            <person name="Tomita M."/>
            <person name="Arakawa K."/>
        </authorList>
    </citation>
    <scope>NUCLEOTIDE SEQUENCE [LARGE SCALE GENOMIC DNA]</scope>
</reference>
<proteinExistence type="predicted"/>
<dbReference type="AlphaFoldDB" id="A0A4Y2FHV0"/>
<name>A0A4Y2FHV0_ARAVE</name>
<evidence type="ECO:0000313" key="1">
    <source>
        <dbReference type="EMBL" id="GBM41150.1"/>
    </source>
</evidence>
<comment type="caution">
    <text evidence="1">The sequence shown here is derived from an EMBL/GenBank/DDBJ whole genome shotgun (WGS) entry which is preliminary data.</text>
</comment>
<sequence>MIGKHKAVVRNLERDWQVLTSRSFSARLFVGKFSLVTLTYHFETLGLFWDGFVILNHGQIMRTTPELAPPLQTSAPYQRDSLTRMAAMKHQQTVLHMYGKNLSSISRSR</sequence>
<keyword evidence="2" id="KW-1185">Reference proteome</keyword>